<evidence type="ECO:0000313" key="2">
    <source>
        <dbReference type="Proteomes" id="UP000324222"/>
    </source>
</evidence>
<reference evidence="1 2" key="1">
    <citation type="submission" date="2019-05" db="EMBL/GenBank/DDBJ databases">
        <title>Another draft genome of Portunus trituberculatus and its Hox gene families provides insights of decapod evolution.</title>
        <authorList>
            <person name="Jeong J.-H."/>
            <person name="Song I."/>
            <person name="Kim S."/>
            <person name="Choi T."/>
            <person name="Kim D."/>
            <person name="Ryu S."/>
            <person name="Kim W."/>
        </authorList>
    </citation>
    <scope>NUCLEOTIDE SEQUENCE [LARGE SCALE GENOMIC DNA]</scope>
    <source>
        <tissue evidence="1">Muscle</tissue>
    </source>
</reference>
<dbReference type="EMBL" id="VSRR010039963">
    <property type="protein sequence ID" value="MPC74898.1"/>
    <property type="molecule type" value="Genomic_DNA"/>
</dbReference>
<proteinExistence type="predicted"/>
<evidence type="ECO:0000313" key="1">
    <source>
        <dbReference type="EMBL" id="MPC74898.1"/>
    </source>
</evidence>
<keyword evidence="2" id="KW-1185">Reference proteome</keyword>
<name>A0A5B7I1R4_PORTR</name>
<comment type="caution">
    <text evidence="1">The sequence shown here is derived from an EMBL/GenBank/DDBJ whole genome shotgun (WGS) entry which is preliminary data.</text>
</comment>
<sequence>MNSGLRCFSRQVNSASKVYDVGKNDDSILGLPQCEIQELVSLNYSVYGIPAPLKPKIFLSCAFK</sequence>
<dbReference type="Proteomes" id="UP000324222">
    <property type="component" value="Unassembled WGS sequence"/>
</dbReference>
<organism evidence="1 2">
    <name type="scientific">Portunus trituberculatus</name>
    <name type="common">Swimming crab</name>
    <name type="synonym">Neptunus trituberculatus</name>
    <dbReference type="NCBI Taxonomy" id="210409"/>
    <lineage>
        <taxon>Eukaryota</taxon>
        <taxon>Metazoa</taxon>
        <taxon>Ecdysozoa</taxon>
        <taxon>Arthropoda</taxon>
        <taxon>Crustacea</taxon>
        <taxon>Multicrustacea</taxon>
        <taxon>Malacostraca</taxon>
        <taxon>Eumalacostraca</taxon>
        <taxon>Eucarida</taxon>
        <taxon>Decapoda</taxon>
        <taxon>Pleocyemata</taxon>
        <taxon>Brachyura</taxon>
        <taxon>Eubrachyura</taxon>
        <taxon>Portunoidea</taxon>
        <taxon>Portunidae</taxon>
        <taxon>Portuninae</taxon>
        <taxon>Portunus</taxon>
    </lineage>
</organism>
<accession>A0A5B7I1R4</accession>
<protein>
    <submittedName>
        <fullName evidence="1">Uncharacterized protein</fullName>
    </submittedName>
</protein>
<gene>
    <name evidence="1" type="ORF">E2C01_069278</name>
</gene>
<dbReference type="AlphaFoldDB" id="A0A5B7I1R4"/>